<sequence>MAHAVRCHMGPSVGFAGTFNSGQALGLPSRIGGSIGSLSSFMPLKSGVTEEDDATASIRRVAHYNLSENIQISVKMTVYACVCAVVILVMGIS</sequence>
<dbReference type="RefSeq" id="WP_105341810.1">
    <property type="nucleotide sequence ID" value="NZ_PUIN01000006.1"/>
</dbReference>
<organism evidence="2 3">
    <name type="scientific">Pseudomonas frederiksbergensis</name>
    <dbReference type="NCBI Taxonomy" id="104087"/>
    <lineage>
        <taxon>Bacteria</taxon>
        <taxon>Pseudomonadati</taxon>
        <taxon>Pseudomonadota</taxon>
        <taxon>Gammaproteobacteria</taxon>
        <taxon>Pseudomonadales</taxon>
        <taxon>Pseudomonadaceae</taxon>
        <taxon>Pseudomonas</taxon>
    </lineage>
</organism>
<protein>
    <submittedName>
        <fullName evidence="2">Uncharacterized protein</fullName>
    </submittedName>
</protein>
<keyword evidence="1" id="KW-0472">Membrane</keyword>
<evidence type="ECO:0000313" key="3">
    <source>
        <dbReference type="Proteomes" id="UP000239687"/>
    </source>
</evidence>
<dbReference type="EMBL" id="PUIN01000006">
    <property type="protein sequence ID" value="PQP03924.1"/>
    <property type="molecule type" value="Genomic_DNA"/>
</dbReference>
<evidence type="ECO:0000256" key="1">
    <source>
        <dbReference type="SAM" id="Phobius"/>
    </source>
</evidence>
<dbReference type="Proteomes" id="UP000239687">
    <property type="component" value="Unassembled WGS sequence"/>
</dbReference>
<feature type="transmembrane region" description="Helical" evidence="1">
    <location>
        <begin position="72"/>
        <end position="92"/>
    </location>
</feature>
<keyword evidence="1" id="KW-0812">Transmembrane</keyword>
<reference evidence="2 3" key="1">
    <citation type="submission" date="2018-02" db="EMBL/GenBank/DDBJ databases">
        <title>Draft genome sequencing of Pseudomonas frederiksbergensis 11-D3.</title>
        <authorList>
            <person name="Zheng B.-X."/>
        </authorList>
    </citation>
    <scope>NUCLEOTIDE SEQUENCE [LARGE SCALE GENOMIC DNA]</scope>
    <source>
        <strain evidence="2 3">11-D3</strain>
    </source>
</reference>
<gene>
    <name evidence="2" type="ORF">C5612_11855</name>
</gene>
<proteinExistence type="predicted"/>
<evidence type="ECO:0000313" key="2">
    <source>
        <dbReference type="EMBL" id="PQP03924.1"/>
    </source>
</evidence>
<keyword evidence="1" id="KW-1133">Transmembrane helix</keyword>
<name>A0A2S8HN43_9PSED</name>
<dbReference type="AlphaFoldDB" id="A0A2S8HN43"/>
<comment type="caution">
    <text evidence="2">The sequence shown here is derived from an EMBL/GenBank/DDBJ whole genome shotgun (WGS) entry which is preliminary data.</text>
</comment>
<accession>A0A2S8HN43</accession>